<evidence type="ECO:0000256" key="3">
    <source>
        <dbReference type="ARBA" id="ARBA00022989"/>
    </source>
</evidence>
<organism evidence="7 8">
    <name type="scientific">Flavobacterium frigidarium</name>
    <dbReference type="NCBI Taxonomy" id="99286"/>
    <lineage>
        <taxon>Bacteria</taxon>
        <taxon>Pseudomonadati</taxon>
        <taxon>Bacteroidota</taxon>
        <taxon>Flavobacteriia</taxon>
        <taxon>Flavobacteriales</taxon>
        <taxon>Flavobacteriaceae</taxon>
        <taxon>Flavobacterium</taxon>
    </lineage>
</organism>
<evidence type="ECO:0000256" key="1">
    <source>
        <dbReference type="ARBA" id="ARBA00004370"/>
    </source>
</evidence>
<dbReference type="InterPro" id="IPR006685">
    <property type="entry name" value="MscS_channel_2nd"/>
</dbReference>
<comment type="caution">
    <text evidence="7">The sequence shown here is derived from an EMBL/GenBank/DDBJ whole genome shotgun (WGS) entry which is preliminary data.</text>
</comment>
<gene>
    <name evidence="7" type="ORF">QO192_09150</name>
</gene>
<dbReference type="InterPro" id="IPR023408">
    <property type="entry name" value="MscS_beta-dom_sf"/>
</dbReference>
<feature type="transmembrane region" description="Helical" evidence="5">
    <location>
        <begin position="13"/>
        <end position="30"/>
    </location>
</feature>
<dbReference type="SUPFAM" id="SSF50182">
    <property type="entry name" value="Sm-like ribonucleoproteins"/>
    <property type="match status" value="1"/>
</dbReference>
<feature type="transmembrane region" description="Helical" evidence="5">
    <location>
        <begin position="51"/>
        <end position="72"/>
    </location>
</feature>
<keyword evidence="2 5" id="KW-0812">Transmembrane</keyword>
<dbReference type="RefSeq" id="WP_371569872.1">
    <property type="nucleotide sequence ID" value="NZ_JASMRN010000006.1"/>
</dbReference>
<protein>
    <submittedName>
        <fullName evidence="7">Mechanosensitive ion channel</fullName>
    </submittedName>
</protein>
<reference evidence="7 8" key="1">
    <citation type="submission" date="2023-05" db="EMBL/GenBank/DDBJ databases">
        <title>Adaptations of aquatic viruses from atmosphere-close ecosystems of the Central Arctic Ocean.</title>
        <authorList>
            <person name="Rahlff J."/>
            <person name="Holmfeldt K."/>
        </authorList>
    </citation>
    <scope>NUCLEOTIDE SEQUENCE [LARGE SCALE GENOMIC DNA]</scope>
    <source>
        <strain evidence="7 8">Arc14</strain>
    </source>
</reference>
<keyword evidence="8" id="KW-1185">Reference proteome</keyword>
<dbReference type="PANTHER" id="PTHR30221:SF8">
    <property type="entry name" value="SMALL-CONDUCTANCE MECHANOSENSITIVE CHANNEL"/>
    <property type="match status" value="1"/>
</dbReference>
<evidence type="ECO:0000313" key="8">
    <source>
        <dbReference type="Proteomes" id="UP001568894"/>
    </source>
</evidence>
<evidence type="ECO:0000256" key="5">
    <source>
        <dbReference type="SAM" id="Phobius"/>
    </source>
</evidence>
<dbReference type="InterPro" id="IPR010920">
    <property type="entry name" value="LSM_dom_sf"/>
</dbReference>
<evidence type="ECO:0000259" key="6">
    <source>
        <dbReference type="Pfam" id="PF00924"/>
    </source>
</evidence>
<proteinExistence type="predicted"/>
<evidence type="ECO:0000313" key="7">
    <source>
        <dbReference type="EMBL" id="MEZ7515444.1"/>
    </source>
</evidence>
<dbReference type="Proteomes" id="UP001568894">
    <property type="component" value="Unassembled WGS sequence"/>
</dbReference>
<accession>A0ABV4KCR2</accession>
<dbReference type="PANTHER" id="PTHR30221">
    <property type="entry name" value="SMALL-CONDUCTANCE MECHANOSENSITIVE CHANNEL"/>
    <property type="match status" value="1"/>
</dbReference>
<evidence type="ECO:0000256" key="2">
    <source>
        <dbReference type="ARBA" id="ARBA00022692"/>
    </source>
</evidence>
<feature type="transmembrane region" description="Helical" evidence="5">
    <location>
        <begin position="78"/>
        <end position="100"/>
    </location>
</feature>
<dbReference type="EMBL" id="JASMRN010000006">
    <property type="protein sequence ID" value="MEZ7515444.1"/>
    <property type="molecule type" value="Genomic_DNA"/>
</dbReference>
<keyword evidence="3 5" id="KW-1133">Transmembrane helix</keyword>
<dbReference type="Gene3D" id="2.30.30.60">
    <property type="match status" value="1"/>
</dbReference>
<dbReference type="Pfam" id="PF00924">
    <property type="entry name" value="MS_channel_2nd"/>
    <property type="match status" value="1"/>
</dbReference>
<dbReference type="Gene3D" id="1.10.287.1260">
    <property type="match status" value="1"/>
</dbReference>
<feature type="domain" description="Mechanosensitive ion channel MscS" evidence="6">
    <location>
        <begin position="99"/>
        <end position="162"/>
    </location>
</feature>
<keyword evidence="4 5" id="KW-0472">Membrane</keyword>
<dbReference type="InterPro" id="IPR045275">
    <property type="entry name" value="MscS_archaea/bacteria_type"/>
</dbReference>
<sequence length="171" mass="19469">MYNSFFQNYSKELISSLLLVILLIILRVIFSRIVRSFAKLTHRMEHRTNLVVKYIHILLGILAAIGIIIIWGVQAKDIFITVSSVATIVGVAMFAQWSILSNITSGVILFFSFPFKIGDVIQILDKDYPIIGEIEDIRAFHVSLKTKEGEIIIYPNNLLFQKGILICKTHF</sequence>
<comment type="subcellular location">
    <subcellularLocation>
        <location evidence="1">Membrane</location>
    </subcellularLocation>
</comment>
<evidence type="ECO:0000256" key="4">
    <source>
        <dbReference type="ARBA" id="ARBA00023136"/>
    </source>
</evidence>
<name>A0ABV4KCR2_9FLAO</name>